<dbReference type="PANTHER" id="PTHR47926">
    <property type="entry name" value="PENTATRICOPEPTIDE REPEAT-CONTAINING PROTEIN"/>
    <property type="match status" value="1"/>
</dbReference>
<feature type="repeat" description="PPR" evidence="2">
    <location>
        <begin position="246"/>
        <end position="280"/>
    </location>
</feature>
<protein>
    <recommendedName>
        <fullName evidence="5">Pentatricopeptide repeat-containing protein</fullName>
    </recommendedName>
</protein>
<dbReference type="PROSITE" id="PS51375">
    <property type="entry name" value="PPR"/>
    <property type="match status" value="1"/>
</dbReference>
<dbReference type="Pfam" id="PF13041">
    <property type="entry name" value="PPR_2"/>
    <property type="match status" value="1"/>
</dbReference>
<name>A0A9D5H2L8_9LILI</name>
<evidence type="ECO:0000313" key="3">
    <source>
        <dbReference type="EMBL" id="KAJ0960976.1"/>
    </source>
</evidence>
<keyword evidence="1" id="KW-0677">Repeat</keyword>
<comment type="caution">
    <text evidence="3">The sequence shown here is derived from an EMBL/GenBank/DDBJ whole genome shotgun (WGS) entry which is preliminary data.</text>
</comment>
<organism evidence="3 4">
    <name type="scientific">Dioscorea zingiberensis</name>
    <dbReference type="NCBI Taxonomy" id="325984"/>
    <lineage>
        <taxon>Eukaryota</taxon>
        <taxon>Viridiplantae</taxon>
        <taxon>Streptophyta</taxon>
        <taxon>Embryophyta</taxon>
        <taxon>Tracheophyta</taxon>
        <taxon>Spermatophyta</taxon>
        <taxon>Magnoliopsida</taxon>
        <taxon>Liliopsida</taxon>
        <taxon>Dioscoreales</taxon>
        <taxon>Dioscoreaceae</taxon>
        <taxon>Dioscorea</taxon>
    </lineage>
</organism>
<keyword evidence="4" id="KW-1185">Reference proteome</keyword>
<dbReference type="InterPro" id="IPR046960">
    <property type="entry name" value="PPR_At4g14850-like_plant"/>
</dbReference>
<evidence type="ECO:0000313" key="4">
    <source>
        <dbReference type="Proteomes" id="UP001085076"/>
    </source>
</evidence>
<evidence type="ECO:0008006" key="5">
    <source>
        <dbReference type="Google" id="ProtNLM"/>
    </source>
</evidence>
<reference evidence="3 4" key="1">
    <citation type="journal article" date="2022" name="Hortic Res">
        <title>The genome of Dioscorea zingiberensis sheds light on the biosynthesis, origin and evolution of the medicinally important diosgenin saponins.</title>
        <authorList>
            <person name="Li Y."/>
            <person name="Tan C."/>
            <person name="Li Z."/>
            <person name="Guo J."/>
            <person name="Li S."/>
            <person name="Chen X."/>
            <person name="Wang C."/>
            <person name="Dai X."/>
            <person name="Yang H."/>
            <person name="Song W."/>
            <person name="Hou L."/>
            <person name="Xu J."/>
            <person name="Tong Z."/>
            <person name="Xu A."/>
            <person name="Yuan X."/>
            <person name="Wang W."/>
            <person name="Yang Q."/>
            <person name="Chen L."/>
            <person name="Sun Z."/>
            <person name="Wang K."/>
            <person name="Pan B."/>
            <person name="Chen J."/>
            <person name="Bao Y."/>
            <person name="Liu F."/>
            <person name="Qi X."/>
            <person name="Gang D.R."/>
            <person name="Wen J."/>
            <person name="Li J."/>
        </authorList>
    </citation>
    <scope>NUCLEOTIDE SEQUENCE [LARGE SCALE GENOMIC DNA]</scope>
    <source>
        <strain evidence="3">Dzin_1.0</strain>
    </source>
</reference>
<evidence type="ECO:0000256" key="2">
    <source>
        <dbReference type="PROSITE-ProRule" id="PRU00708"/>
    </source>
</evidence>
<dbReference type="AlphaFoldDB" id="A0A9D5H2L8"/>
<dbReference type="InterPro" id="IPR002885">
    <property type="entry name" value="PPR_rpt"/>
</dbReference>
<dbReference type="InterPro" id="IPR011990">
    <property type="entry name" value="TPR-like_helical_dom_sf"/>
</dbReference>
<evidence type="ECO:0000256" key="1">
    <source>
        <dbReference type="ARBA" id="ARBA00022737"/>
    </source>
</evidence>
<dbReference type="GO" id="GO:0003723">
    <property type="term" value="F:RNA binding"/>
    <property type="evidence" value="ECO:0007669"/>
    <property type="project" value="InterPro"/>
</dbReference>
<dbReference type="EMBL" id="JAGGNH010000048">
    <property type="protein sequence ID" value="KAJ0960976.1"/>
    <property type="molecule type" value="Genomic_DNA"/>
</dbReference>
<dbReference type="PANTHER" id="PTHR47926:SF542">
    <property type="entry name" value="PENTATRICOPEPTIDE REPEAT-CONTAINING PROTEIN"/>
    <property type="match status" value="1"/>
</dbReference>
<dbReference type="Proteomes" id="UP001085076">
    <property type="component" value="Unassembled WGS sequence"/>
</dbReference>
<accession>A0A9D5H2L8</accession>
<sequence length="346" mass="39020">MEEWLAMESPLKVDVLNSKFYQIREARRPLIISVPAEKPSDKYYKATTIATTFEHDLTALGDEVLTGALEELRDYLLSWVSQDQFLLVDLTQHGAKMKGLTLVTNSLDGYLYLINSSTACANVNIGEASYSRVWADKVDGGDVIHLGWQAPVGDYISSLLQWRRDVLEEVSAVGTLKEILRPLEALGTKRAGLNYRLKDLQACITAVVANYHDLKGNINKDVYLDYSRRWCIATAYLVFIGVEVKSIVSWNAMIASFSRYASVNEAMIFFEKMLQSGICPNEVTNISMLFTCNHVGLVESGRYYFDQMMQAENVQANVLHYSCMVVVLRRSGLIYEARGLIENMPF</sequence>
<dbReference type="Gene3D" id="1.25.40.10">
    <property type="entry name" value="Tetratricopeptide repeat domain"/>
    <property type="match status" value="1"/>
</dbReference>
<dbReference type="GO" id="GO:0009451">
    <property type="term" value="P:RNA modification"/>
    <property type="evidence" value="ECO:0007669"/>
    <property type="project" value="InterPro"/>
</dbReference>
<dbReference type="NCBIfam" id="TIGR00756">
    <property type="entry name" value="PPR"/>
    <property type="match status" value="1"/>
</dbReference>
<gene>
    <name evidence="3" type="ORF">J5N97_001054</name>
</gene>
<proteinExistence type="predicted"/>
<dbReference type="OrthoDB" id="1729972at2759"/>